<dbReference type="GO" id="GO:0007601">
    <property type="term" value="P:visual perception"/>
    <property type="evidence" value="ECO:0007669"/>
    <property type="project" value="InterPro"/>
</dbReference>
<name>A0AA88N851_TACVA</name>
<reference evidence="25" key="1">
    <citation type="submission" date="2023-08" db="EMBL/GenBank/DDBJ databases">
        <title>Pelteobagrus vachellii genome.</title>
        <authorList>
            <person name="Liu H."/>
        </authorList>
    </citation>
    <scope>NUCLEOTIDE SEQUENCE</scope>
    <source>
        <strain evidence="25">PRFRI_2022a</strain>
        <tissue evidence="25">Muscle</tissue>
    </source>
</reference>
<feature type="region of interest" description="Disordered" evidence="21">
    <location>
        <begin position="406"/>
        <end position="445"/>
    </location>
</feature>
<keyword evidence="12" id="KW-0378">Hydrolase</keyword>
<dbReference type="PANTHER" id="PTHR12199">
    <property type="entry name" value="INTERPHOTORECEPTOR MATRIX PROTEOGLYCAN"/>
    <property type="match status" value="1"/>
</dbReference>
<dbReference type="InterPro" id="IPR038765">
    <property type="entry name" value="Papain-like_cys_pep_sf"/>
</dbReference>
<keyword evidence="13 22" id="KW-1133">Transmembrane helix</keyword>
<feature type="compositionally biased region" description="Low complexity" evidence="21">
    <location>
        <begin position="659"/>
        <end position="671"/>
    </location>
</feature>
<dbReference type="SUPFAM" id="SSF82671">
    <property type="entry name" value="SEA domain"/>
    <property type="match status" value="1"/>
</dbReference>
<keyword evidence="5" id="KW-0272">Extracellular matrix</keyword>
<evidence type="ECO:0000256" key="22">
    <source>
        <dbReference type="SAM" id="Phobius"/>
    </source>
</evidence>
<evidence type="ECO:0000256" key="7">
    <source>
        <dbReference type="ARBA" id="ARBA00022670"/>
    </source>
</evidence>
<organism evidence="25 26">
    <name type="scientific">Tachysurus vachellii</name>
    <name type="common">Darkbarbel catfish</name>
    <name type="synonym">Pelteobagrus vachellii</name>
    <dbReference type="NCBI Taxonomy" id="175792"/>
    <lineage>
        <taxon>Eukaryota</taxon>
        <taxon>Metazoa</taxon>
        <taxon>Chordata</taxon>
        <taxon>Craniata</taxon>
        <taxon>Vertebrata</taxon>
        <taxon>Euteleostomi</taxon>
        <taxon>Actinopterygii</taxon>
        <taxon>Neopterygii</taxon>
        <taxon>Teleostei</taxon>
        <taxon>Ostariophysi</taxon>
        <taxon>Siluriformes</taxon>
        <taxon>Bagridae</taxon>
        <taxon>Tachysurus</taxon>
    </lineage>
</organism>
<keyword evidence="26" id="KW-1185">Reference proteome</keyword>
<dbReference type="FunFam" id="3.30.70.960:FF:000002">
    <property type="entry name" value="Interphotoreceptor matrix proteoglycan 2"/>
    <property type="match status" value="1"/>
</dbReference>
<dbReference type="GO" id="GO:0008201">
    <property type="term" value="F:heparin binding"/>
    <property type="evidence" value="ECO:0007669"/>
    <property type="project" value="UniProtKB-KW"/>
</dbReference>
<feature type="region of interest" description="Disordered" evidence="21">
    <location>
        <begin position="76"/>
        <end position="97"/>
    </location>
</feature>
<evidence type="ECO:0000256" key="6">
    <source>
        <dbReference type="ARBA" id="ARBA00022536"/>
    </source>
</evidence>
<evidence type="ECO:0000256" key="4">
    <source>
        <dbReference type="ARBA" id="ARBA00022525"/>
    </source>
</evidence>
<evidence type="ECO:0000256" key="3">
    <source>
        <dbReference type="ARBA" id="ARBA00005234"/>
    </source>
</evidence>
<feature type="transmembrane region" description="Helical" evidence="22">
    <location>
        <begin position="1766"/>
        <end position="1790"/>
    </location>
</feature>
<comment type="subcellular location">
    <subcellularLocation>
        <location evidence="18">Photoreceptor inner segment membrane</location>
        <topology evidence="18">Single-pass type I membrane protein</topology>
    </subcellularLocation>
    <subcellularLocation>
        <location evidence="1">Photoreceptor outer segment membrane</location>
        <topology evidence="1">Single-pass type I membrane protein</topology>
    </subcellularLocation>
    <subcellularLocation>
        <location evidence="2">Secreted</location>
        <location evidence="2">Extracellular space</location>
        <location evidence="2">Extracellular matrix</location>
        <location evidence="2">Interphotoreceptor matrix</location>
    </subcellularLocation>
</comment>
<evidence type="ECO:0000256" key="18">
    <source>
        <dbReference type="ARBA" id="ARBA00060509"/>
    </source>
</evidence>
<accession>A0AA88N851</accession>
<evidence type="ECO:0000256" key="21">
    <source>
        <dbReference type="SAM" id="MobiDB-lite"/>
    </source>
</evidence>
<dbReference type="PROSITE" id="PS50024">
    <property type="entry name" value="SEA"/>
    <property type="match status" value="1"/>
</dbReference>
<feature type="compositionally biased region" description="Acidic residues" evidence="21">
    <location>
        <begin position="321"/>
        <end position="337"/>
    </location>
</feature>
<keyword evidence="10" id="KW-0732">Signal</keyword>
<feature type="region of interest" description="Disordered" evidence="21">
    <location>
        <begin position="849"/>
        <end position="900"/>
    </location>
</feature>
<dbReference type="InterPro" id="IPR000082">
    <property type="entry name" value="SEA_dom"/>
</dbReference>
<feature type="domain" description="Ubiquitin-like protease family profile" evidence="24">
    <location>
        <begin position="732"/>
        <end position="981"/>
    </location>
</feature>
<evidence type="ECO:0000256" key="2">
    <source>
        <dbReference type="ARBA" id="ARBA00004593"/>
    </source>
</evidence>
<dbReference type="PANTHER" id="PTHR12199:SF4">
    <property type="entry name" value="INTERPHOTORECEPTOR MATRIX PROTEOGLYCAN 2"/>
    <property type="match status" value="1"/>
</dbReference>
<evidence type="ECO:0000256" key="10">
    <source>
        <dbReference type="ARBA" id="ARBA00022729"/>
    </source>
</evidence>
<dbReference type="InterPro" id="IPR036364">
    <property type="entry name" value="SEA_dom_sf"/>
</dbReference>
<evidence type="ECO:0000256" key="8">
    <source>
        <dbReference type="ARBA" id="ARBA00022674"/>
    </source>
</evidence>
<dbReference type="SUPFAM" id="SSF54001">
    <property type="entry name" value="Cysteine proteinases"/>
    <property type="match status" value="1"/>
</dbReference>
<keyword evidence="16" id="KW-0325">Glycoprotein</keyword>
<feature type="region of interest" description="Disordered" evidence="21">
    <location>
        <begin position="656"/>
        <end position="681"/>
    </location>
</feature>
<feature type="region of interest" description="Disordered" evidence="21">
    <location>
        <begin position="199"/>
        <end position="351"/>
    </location>
</feature>
<evidence type="ECO:0000256" key="12">
    <source>
        <dbReference type="ARBA" id="ARBA00022801"/>
    </source>
</evidence>
<gene>
    <name evidence="25" type="ORF">Q7C36_009095</name>
</gene>
<evidence type="ECO:0000256" key="16">
    <source>
        <dbReference type="ARBA" id="ARBA00023180"/>
    </source>
</evidence>
<evidence type="ECO:0000256" key="9">
    <source>
        <dbReference type="ARBA" id="ARBA00022692"/>
    </source>
</evidence>
<dbReference type="GO" id="GO:0008234">
    <property type="term" value="F:cysteine-type peptidase activity"/>
    <property type="evidence" value="ECO:0007669"/>
    <property type="project" value="InterPro"/>
</dbReference>
<evidence type="ECO:0000256" key="5">
    <source>
        <dbReference type="ARBA" id="ARBA00022530"/>
    </source>
</evidence>
<dbReference type="GO" id="GO:0006508">
    <property type="term" value="P:proteolysis"/>
    <property type="evidence" value="ECO:0007669"/>
    <property type="project" value="UniProtKB-KW"/>
</dbReference>
<comment type="similarity">
    <text evidence="3">Belongs to the peptidase C48 family.</text>
</comment>
<feature type="compositionally biased region" description="Polar residues" evidence="21">
    <location>
        <begin position="672"/>
        <end position="681"/>
    </location>
</feature>
<feature type="compositionally biased region" description="Polar residues" evidence="21">
    <location>
        <begin position="861"/>
        <end position="872"/>
    </location>
</feature>
<dbReference type="Gene3D" id="3.40.395.10">
    <property type="entry name" value="Adenoviral Proteinase, Chain A"/>
    <property type="match status" value="1"/>
</dbReference>
<dbReference type="EMBL" id="JAVHJS010000008">
    <property type="protein sequence ID" value="KAK2850312.1"/>
    <property type="molecule type" value="Genomic_DNA"/>
</dbReference>
<evidence type="ECO:0000256" key="17">
    <source>
        <dbReference type="ARBA" id="ARBA00023273"/>
    </source>
</evidence>
<keyword evidence="9 22" id="KW-0812">Transmembrane</keyword>
<keyword evidence="15" id="KW-1015">Disulfide bond</keyword>
<feature type="compositionally biased region" description="Basic and acidic residues" evidence="21">
    <location>
        <begin position="850"/>
        <end position="860"/>
    </location>
</feature>
<dbReference type="PROSITE" id="PS50600">
    <property type="entry name" value="ULP_PROTEASE"/>
    <property type="match status" value="1"/>
</dbReference>
<sequence length="1911" mass="213757">MPHEKGHLSPITDGGVVPVDHRKALTITQRGKLDNCQIGNPLKIHERKVAMDEYADADMAKRCKKLHKIHWTQLAANGASSESDHRHNGRQTDEQYQNVSAKLDIKSRQVKVILMDVLQTEEGQRYLSSCKSCKIHSSLKKGSRERWSEKRHSAEHSTTRRRANVPCKDQTKFSPFKLTSCTSSNLNDSAHAEENVMHLSKEVQSPPAKKCKRFNSSLKQTKHSASDEEGSCSLKERVSAPCKESQNMLLEHKESSDTTEDELSPVEESYSPRPTFVSLITATHTSSKDKQPSGFLRTDYQDSESEAVPSQQSTSKNEAQECAEEEVEIEQESEEEAEPLHQNGEVVDEGGGARRSVLCLSTGASECQLPDGKVTPKSSETAGCADEQLLDSEFVEVRRASKPQTIEPIVLSSEEEEDEEVGGTLQSQAPEGDKDPHRQQNPVQAMERKKIPDAHMQPCDLNSQDSSFEASALSGCPMMELQFSALYMGSLSAVTNGLVKITDDKITISFKDPSGSEVKASLATAHVRKYSVWDGHLVRDSRLAKENEVPPSSVLVLWLAEVQARHLSGELFVFQPGTHPCEGSTCVALCVCEPLNGVQGALLASIMDIVGLKLGNAELLSPLTHPDSLKVLQNSPDSHILQLLLPRAVTHAVSCESGTAPAPASTTTTSTKVQDSDGQPNSSVYTLCQSRGPGAYSVSLVHKPGTDWTPYRHCGPARRLIQFPPPPSKGALTVTTEDLECLDSGEFLNDVIIDFYLKYLLVQKAPRASVRRSHIFSSFFYKQLTRRDNANEDSTSTPAQLRRHQRVRTWTRHVDIFEKDFLFVPVNQEAHWYLVVVCFPGLDEPQYVERGGHVSDHDGTENSSDSTVQSESQHGDGDTNSDENSSRSVSAPGPPTCTENTCQRQTVCKRPCILIMDSLKLSVHERIFKLLREYLQAEWEVKRGGHRDFSAEWMVGSHCRVPLQDNSSDCGLYLLQYAESFLQDPVVHFDLPLKLESWFPRQKVLLVADQRVLNMWQHVWTSTLCFIASVSAVGQLEISTESQSQAISEVLDERGLLLRQKRKVLLSSGVQLCPQETIQQAIASHLKYYQLRVCQEVVREAFKIFLDRLPIDEEYEHWMSQCQSGTVSAREIGITISQSEEHLALIYTRLIQTGLKKPQCESSKEQDISPSDGAVEKLTTEVISDTILDKMGLEPWEITTASFGTTISEVHSEVSGALEKLNEFKGISILDLRPHLETSGGESVLVNYVILLHTRGHKISSEILDFVNMQLNVVERNFSNSEMPTVQYRMNDLHVYTTEALLGKAQLTNGPQQPEIMYDRPPTTRAPDFPGKEAEEESNLFEEVVRVTEFTILPRLTEEASTSEDTNLKEDLLLHNTWETQTLPSVTPTVASIQPAGFTDAVSEHKTYQIEDILESNLSKNHGDYIGNMDEDTSVLTFIPLAGDYEFYESPGTITKYPEAFLEETPSLITSIRTTESAEAEDHTLTETVKREEISLEKEQLVSHHQKKTDVQEHGEVPSQPEIRVMEVIEASREIQKTVTLAGIIDDYSFTDKVNKGEKAITEDIDVSTVMEGDEYGLAVESNVETISPAFQIPEEITSNKHPVHPIYIFPDKEFVPTISTEVTMPESESVHNPTGTEEGSEVSIAMPTSPGRALIVFFSLRVTNMIFSEDLFNKSSPEYKALEQRFLELLVPYLQSNLSDFQNLEILNFRNGSIVVNSRMRFWKPVPRSVTTAVYLILEDFCNTAYQTMNLAIDKYSLDVESEPLMVGIAIASVASVLLMASGVIFFLARALRNQYEEEVQDTVRRGDSVGSLERATKYNPMYESEVTTGYSHYYLRYPEPLIYSSASADASTDFSSEEIKHIYENSELTKEEIQDRIRIIELYAKDRQFVNFVRQHQTVAETQSENSST</sequence>
<evidence type="ECO:0000259" key="24">
    <source>
        <dbReference type="PROSITE" id="PS50600"/>
    </source>
</evidence>
<keyword evidence="14 22" id="KW-0472">Membrane</keyword>
<keyword evidence="4" id="KW-0964">Secreted</keyword>
<evidence type="ECO:0000256" key="15">
    <source>
        <dbReference type="ARBA" id="ARBA00023157"/>
    </source>
</evidence>
<keyword evidence="8" id="KW-0358">Heparin-binding</keyword>
<evidence type="ECO:0000313" key="26">
    <source>
        <dbReference type="Proteomes" id="UP001187315"/>
    </source>
</evidence>
<feature type="domain" description="SEA" evidence="23">
    <location>
        <begin position="1653"/>
        <end position="1766"/>
    </location>
</feature>
<dbReference type="Pfam" id="PF01390">
    <property type="entry name" value="SEA"/>
    <property type="match status" value="1"/>
</dbReference>
<evidence type="ECO:0000259" key="23">
    <source>
        <dbReference type="PROSITE" id="PS50024"/>
    </source>
</evidence>
<keyword evidence="7" id="KW-0645">Protease</keyword>
<protein>
    <recommendedName>
        <fullName evidence="19">Interphotoreceptor matrix proteoglycan 2</fullName>
    </recommendedName>
    <alternativeName>
        <fullName evidence="20">Sialoprotein associated with cones and rods proteoglycan</fullName>
    </alternativeName>
</protein>
<evidence type="ECO:0000256" key="20">
    <source>
        <dbReference type="ARBA" id="ARBA00080162"/>
    </source>
</evidence>
<evidence type="ECO:0000256" key="11">
    <source>
        <dbReference type="ARBA" id="ARBA00022737"/>
    </source>
</evidence>
<evidence type="ECO:0000256" key="1">
    <source>
        <dbReference type="ARBA" id="ARBA00004451"/>
    </source>
</evidence>
<evidence type="ECO:0000313" key="25">
    <source>
        <dbReference type="EMBL" id="KAK2850312.1"/>
    </source>
</evidence>
<feature type="compositionally biased region" description="Basic and acidic residues" evidence="21">
    <location>
        <begin position="142"/>
        <end position="158"/>
    </location>
</feature>
<keyword evidence="11" id="KW-0677">Repeat</keyword>
<feature type="region of interest" description="Disordered" evidence="21">
    <location>
        <begin position="1624"/>
        <end position="1644"/>
    </location>
</feature>
<comment type="caution">
    <text evidence="25">The sequence shown here is derived from an EMBL/GenBank/DDBJ whole genome shotgun (WGS) entry which is preliminary data.</text>
</comment>
<feature type="compositionally biased region" description="Basic and acidic residues" evidence="21">
    <location>
        <begin position="82"/>
        <end position="93"/>
    </location>
</feature>
<dbReference type="InterPro" id="IPR039861">
    <property type="entry name" value="IMPG"/>
</dbReference>
<dbReference type="SMART" id="SM00200">
    <property type="entry name" value="SEA"/>
    <property type="match status" value="1"/>
</dbReference>
<feature type="compositionally biased region" description="Polar residues" evidence="21">
    <location>
        <begin position="308"/>
        <end position="317"/>
    </location>
</feature>
<dbReference type="GO" id="GO:0033165">
    <property type="term" value="C:interphotoreceptor matrix"/>
    <property type="evidence" value="ECO:0007669"/>
    <property type="project" value="UniProtKB-SubCell"/>
</dbReference>
<dbReference type="Proteomes" id="UP001187315">
    <property type="component" value="Unassembled WGS sequence"/>
</dbReference>
<dbReference type="Gene3D" id="3.30.70.960">
    <property type="entry name" value="SEA domain"/>
    <property type="match status" value="1"/>
</dbReference>
<keyword evidence="17" id="KW-0966">Cell projection</keyword>
<evidence type="ECO:0000256" key="14">
    <source>
        <dbReference type="ARBA" id="ARBA00023136"/>
    </source>
</evidence>
<feature type="region of interest" description="Disordered" evidence="21">
    <location>
        <begin position="141"/>
        <end position="164"/>
    </location>
</feature>
<dbReference type="InterPro" id="IPR003653">
    <property type="entry name" value="Peptidase_C48_C"/>
</dbReference>
<proteinExistence type="inferred from homology"/>
<keyword evidence="6" id="KW-0245">EGF-like domain</keyword>
<dbReference type="Pfam" id="PF02902">
    <property type="entry name" value="Peptidase_C48"/>
    <property type="match status" value="1"/>
</dbReference>
<evidence type="ECO:0000256" key="13">
    <source>
        <dbReference type="ARBA" id="ARBA00022989"/>
    </source>
</evidence>
<feature type="region of interest" description="Disordered" evidence="21">
    <location>
        <begin position="365"/>
        <end position="384"/>
    </location>
</feature>
<evidence type="ECO:0000256" key="19">
    <source>
        <dbReference type="ARBA" id="ARBA00074164"/>
    </source>
</evidence>